<dbReference type="EMBL" id="CP040428">
    <property type="protein sequence ID" value="QCT18387.1"/>
    <property type="molecule type" value="Genomic_DNA"/>
</dbReference>
<sequence length="157" mass="18220">MKRVMIIACVVFSIVAAMLVIEIHVREETDDGFSCIASYIQHSKGFRINMMVSYTFGARNGIINLTGIATDETGKIWSLDRRVIFQYYREENIYFLKSVRTTRFPNDNADTMMLNRYIPSFYLKDSQEIVLKILPNGSNNYLFFLDPIPMYNCKLAL</sequence>
<proteinExistence type="predicted"/>
<gene>
    <name evidence="1" type="ORF">FEM41_01385</name>
</gene>
<reference evidence="1 2" key="1">
    <citation type="submission" date="2019-05" db="EMBL/GenBank/DDBJ databases">
        <title>Complete genome sequence of Izhakiella calystegiae KSNA2, an endophyte isolated from beach morning glory (Calystegia soldanella).</title>
        <authorList>
            <person name="Jiang L."/>
            <person name="Jeong J.C."/>
            <person name="Kim C.Y."/>
            <person name="Kim D.H."/>
            <person name="Kim S.W."/>
            <person name="Lee j."/>
        </authorList>
    </citation>
    <scope>NUCLEOTIDE SEQUENCE [LARGE SCALE GENOMIC DNA]</scope>
    <source>
        <strain evidence="1 2">KSNA2</strain>
    </source>
</reference>
<dbReference type="Proteomes" id="UP000302163">
    <property type="component" value="Chromosome"/>
</dbReference>
<accession>A0A4V1G747</accession>
<protein>
    <submittedName>
        <fullName evidence="1">Uncharacterized protein</fullName>
    </submittedName>
</protein>
<evidence type="ECO:0000313" key="1">
    <source>
        <dbReference type="EMBL" id="QCT18387.1"/>
    </source>
</evidence>
<organism evidence="1 2">
    <name type="scientific">Jejubacter calystegiae</name>
    <dbReference type="NCBI Taxonomy" id="2579935"/>
    <lineage>
        <taxon>Bacteria</taxon>
        <taxon>Pseudomonadati</taxon>
        <taxon>Pseudomonadota</taxon>
        <taxon>Gammaproteobacteria</taxon>
        <taxon>Enterobacterales</taxon>
        <taxon>Enterobacteriaceae</taxon>
        <taxon>Jejubacter</taxon>
    </lineage>
</organism>
<dbReference type="AlphaFoldDB" id="A0A4V1G747"/>
<dbReference type="KEGG" id="izh:FEM41_01385"/>
<evidence type="ECO:0000313" key="2">
    <source>
        <dbReference type="Proteomes" id="UP000302163"/>
    </source>
</evidence>
<name>A0A4V1G747_9ENTR</name>
<dbReference type="OrthoDB" id="6606088at2"/>
<dbReference type="RefSeq" id="WP_138093717.1">
    <property type="nucleotide sequence ID" value="NZ_CP040428.1"/>
</dbReference>
<keyword evidence="2" id="KW-1185">Reference proteome</keyword>